<dbReference type="OrthoDB" id="5910999at2759"/>
<protein>
    <submittedName>
        <fullName evidence="1">Uncharacterized protein</fullName>
    </submittedName>
</protein>
<gene>
    <name evidence="1" type="ORF">B9Z55_028778</name>
</gene>
<sequence>MLEDIDAEARHWKCQMEGVELKLHLFDPSGSQELPQKVRKVSNGKDLFKFNEEARRNKEQIILKKSIYLKK</sequence>
<organism evidence="1 2">
    <name type="scientific">Caenorhabditis nigoni</name>
    <dbReference type="NCBI Taxonomy" id="1611254"/>
    <lineage>
        <taxon>Eukaryota</taxon>
        <taxon>Metazoa</taxon>
        <taxon>Ecdysozoa</taxon>
        <taxon>Nematoda</taxon>
        <taxon>Chromadorea</taxon>
        <taxon>Rhabditida</taxon>
        <taxon>Rhabditina</taxon>
        <taxon>Rhabditomorpha</taxon>
        <taxon>Rhabditoidea</taxon>
        <taxon>Rhabditidae</taxon>
        <taxon>Peloderinae</taxon>
        <taxon>Caenorhabditis</taxon>
    </lineage>
</organism>
<keyword evidence="2" id="KW-1185">Reference proteome</keyword>
<dbReference type="AlphaFoldDB" id="A0A2G5SAK1"/>
<proteinExistence type="predicted"/>
<comment type="caution">
    <text evidence="1">The sequence shown here is derived from an EMBL/GenBank/DDBJ whole genome shotgun (WGS) entry which is preliminary data.</text>
</comment>
<reference evidence="2" key="1">
    <citation type="submission" date="2017-10" db="EMBL/GenBank/DDBJ databases">
        <title>Rapid genome shrinkage in a self-fertile nematode reveals novel sperm competition proteins.</title>
        <authorList>
            <person name="Yin D."/>
            <person name="Schwarz E.M."/>
            <person name="Thomas C.G."/>
            <person name="Felde R.L."/>
            <person name="Korf I.F."/>
            <person name="Cutter A.D."/>
            <person name="Schartner C.M."/>
            <person name="Ralston E.J."/>
            <person name="Meyer B.J."/>
            <person name="Haag E.S."/>
        </authorList>
    </citation>
    <scope>NUCLEOTIDE SEQUENCE [LARGE SCALE GENOMIC DNA]</scope>
    <source>
        <strain evidence="2">JU1422</strain>
    </source>
</reference>
<dbReference type="EMBL" id="PDUG01000036">
    <property type="protein sequence ID" value="PIC11911.1"/>
    <property type="molecule type" value="Genomic_DNA"/>
</dbReference>
<accession>A0A2G5SAK1</accession>
<dbReference type="Proteomes" id="UP000230233">
    <property type="component" value="Unassembled WGS sequence"/>
</dbReference>
<name>A0A2G5SAK1_9PELO</name>
<evidence type="ECO:0000313" key="2">
    <source>
        <dbReference type="Proteomes" id="UP000230233"/>
    </source>
</evidence>
<evidence type="ECO:0000313" key="1">
    <source>
        <dbReference type="EMBL" id="PIC11911.1"/>
    </source>
</evidence>